<dbReference type="RefSeq" id="WP_353862532.1">
    <property type="nucleotide sequence ID" value="NZ_CP088295.1"/>
</dbReference>
<dbReference type="InterPro" id="IPR013747">
    <property type="entry name" value="ACP_syn_III_C"/>
</dbReference>
<keyword evidence="1" id="KW-0808">Transferase</keyword>
<evidence type="ECO:0000313" key="6">
    <source>
        <dbReference type="Proteomes" id="UP001058860"/>
    </source>
</evidence>
<protein>
    <submittedName>
        <fullName evidence="5">Ketoacyl-ACP synthase III</fullName>
    </submittedName>
</protein>
<accession>A0ABY5PBD8</accession>
<dbReference type="Gene3D" id="3.40.47.10">
    <property type="match status" value="1"/>
</dbReference>
<dbReference type="Pfam" id="PF08541">
    <property type="entry name" value="ACP_syn_III_C"/>
    <property type="match status" value="1"/>
</dbReference>
<feature type="domain" description="Beta-ketoacyl-[acyl-carrier-protein] synthase III C-terminal" evidence="3">
    <location>
        <begin position="245"/>
        <end position="331"/>
    </location>
</feature>
<dbReference type="EMBL" id="CP088295">
    <property type="protein sequence ID" value="UUY01994.1"/>
    <property type="molecule type" value="Genomic_DNA"/>
</dbReference>
<dbReference type="NCBIfam" id="NF006829">
    <property type="entry name" value="PRK09352.1"/>
    <property type="match status" value="1"/>
</dbReference>
<reference evidence="6" key="1">
    <citation type="submission" date="2021-11" db="EMBL/GenBank/DDBJ databases">
        <title>Cultivation dependent microbiological survey of springs from the worlds oldest radium mine currently devoted to the extraction of radon-saturated water.</title>
        <authorList>
            <person name="Kapinusova G."/>
            <person name="Smrhova T."/>
            <person name="Strejcek M."/>
            <person name="Suman J."/>
            <person name="Jani K."/>
            <person name="Pajer P."/>
            <person name="Uhlik O."/>
        </authorList>
    </citation>
    <scope>NUCLEOTIDE SEQUENCE [LARGE SCALE GENOMIC DNA]</scope>
    <source>
        <strain evidence="6">J379</strain>
    </source>
</reference>
<keyword evidence="2" id="KW-0012">Acyltransferase</keyword>
<evidence type="ECO:0000313" key="5">
    <source>
        <dbReference type="EMBL" id="UUY01994.1"/>
    </source>
</evidence>
<dbReference type="PANTHER" id="PTHR34069:SF2">
    <property type="entry name" value="BETA-KETOACYL-[ACYL-CARRIER-PROTEIN] SYNTHASE III"/>
    <property type="match status" value="1"/>
</dbReference>
<dbReference type="Proteomes" id="UP001058860">
    <property type="component" value="Chromosome"/>
</dbReference>
<evidence type="ECO:0000259" key="4">
    <source>
        <dbReference type="Pfam" id="PF08545"/>
    </source>
</evidence>
<evidence type="ECO:0000259" key="3">
    <source>
        <dbReference type="Pfam" id="PF08541"/>
    </source>
</evidence>
<dbReference type="Pfam" id="PF08545">
    <property type="entry name" value="ACP_syn_III"/>
    <property type="match status" value="1"/>
</dbReference>
<dbReference type="SUPFAM" id="SSF53901">
    <property type="entry name" value="Thiolase-like"/>
    <property type="match status" value="1"/>
</dbReference>
<name>A0ABY5PBD8_9ACTN</name>
<proteinExistence type="predicted"/>
<dbReference type="CDD" id="cd00830">
    <property type="entry name" value="KAS_III"/>
    <property type="match status" value="1"/>
</dbReference>
<evidence type="ECO:0000256" key="1">
    <source>
        <dbReference type="ARBA" id="ARBA00022679"/>
    </source>
</evidence>
<keyword evidence="6" id="KW-1185">Reference proteome</keyword>
<sequence>MGDTGNAAALARPALRPRPRERRGVRLVEVAGQLPDKVLTNEELGEQLGVDAHWIQKRTLVDERRYADGMTNAELATAAGRKVLEKAGLDPKDIDLVVVATDTPDDYLPPTAPLVARDLEATNAGAFDIHAACTGWLYGLDMGSGLIESRRADTILLIGCQVISPYLDPTDRMTVPVMADGAGAGIITAVEGDGYVQTVVRGADASYAHLVRAGKDRIFRMEGMETFKQAIDALVDTSREVVDMCGITIEDVDLFCYHQANGRILRRVVRSLDLPQEKVIEAIRLVGNTGPASIPLALERAQGEGRLEDGQRILLGTVGAGALWASTLIEWHAG</sequence>
<organism evidence="5 6">
    <name type="scientific">Svornostia abyssi</name>
    <dbReference type="NCBI Taxonomy" id="2898438"/>
    <lineage>
        <taxon>Bacteria</taxon>
        <taxon>Bacillati</taxon>
        <taxon>Actinomycetota</taxon>
        <taxon>Thermoleophilia</taxon>
        <taxon>Solirubrobacterales</taxon>
        <taxon>Baekduiaceae</taxon>
        <taxon>Svornostia</taxon>
    </lineage>
</organism>
<gene>
    <name evidence="5" type="ORF">LRS13_14850</name>
</gene>
<dbReference type="InterPro" id="IPR016039">
    <property type="entry name" value="Thiolase-like"/>
</dbReference>
<dbReference type="PANTHER" id="PTHR34069">
    <property type="entry name" value="3-OXOACYL-[ACYL-CARRIER-PROTEIN] SYNTHASE 3"/>
    <property type="match status" value="1"/>
</dbReference>
<evidence type="ECO:0000256" key="2">
    <source>
        <dbReference type="ARBA" id="ARBA00023315"/>
    </source>
</evidence>
<dbReference type="InterPro" id="IPR013751">
    <property type="entry name" value="ACP_syn_III_N"/>
</dbReference>
<feature type="domain" description="Beta-ketoacyl-[acyl-carrier-protein] synthase III N-terminal" evidence="4">
    <location>
        <begin position="127"/>
        <end position="196"/>
    </location>
</feature>